<dbReference type="PANTHER" id="PTHR10366">
    <property type="entry name" value="NAD DEPENDENT EPIMERASE/DEHYDRATASE"/>
    <property type="match status" value="1"/>
</dbReference>
<evidence type="ECO:0000313" key="5">
    <source>
        <dbReference type="Proteomes" id="UP000027265"/>
    </source>
</evidence>
<keyword evidence="1" id="KW-0560">Oxidoreductase</keyword>
<dbReference type="Gene3D" id="3.40.50.720">
    <property type="entry name" value="NAD(P)-binding Rossmann-like Domain"/>
    <property type="match status" value="1"/>
</dbReference>
<proteinExistence type="inferred from homology"/>
<evidence type="ECO:0000259" key="3">
    <source>
        <dbReference type="Pfam" id="PF01370"/>
    </source>
</evidence>
<dbReference type="InterPro" id="IPR050425">
    <property type="entry name" value="NAD(P)_dehydrat-like"/>
</dbReference>
<dbReference type="EMBL" id="KL197709">
    <property type="protein sequence ID" value="KDQ65079.1"/>
    <property type="molecule type" value="Genomic_DNA"/>
</dbReference>
<dbReference type="HOGENOM" id="CLU_007383_9_2_1"/>
<dbReference type="PANTHER" id="PTHR10366:SF564">
    <property type="entry name" value="STEROL-4-ALPHA-CARBOXYLATE 3-DEHYDROGENASE, DECARBOXYLATING"/>
    <property type="match status" value="1"/>
</dbReference>
<organism evidence="4 5">
    <name type="scientific">Jaapia argillacea MUCL 33604</name>
    <dbReference type="NCBI Taxonomy" id="933084"/>
    <lineage>
        <taxon>Eukaryota</taxon>
        <taxon>Fungi</taxon>
        <taxon>Dikarya</taxon>
        <taxon>Basidiomycota</taxon>
        <taxon>Agaricomycotina</taxon>
        <taxon>Agaricomycetes</taxon>
        <taxon>Agaricomycetidae</taxon>
        <taxon>Jaapiales</taxon>
        <taxon>Jaapiaceae</taxon>
        <taxon>Jaapia</taxon>
    </lineage>
</organism>
<dbReference type="Proteomes" id="UP000027265">
    <property type="component" value="Unassembled WGS sequence"/>
</dbReference>
<dbReference type="InParanoid" id="A0A067QDQ8"/>
<feature type="domain" description="NAD-dependent epimerase/dehydratase" evidence="3">
    <location>
        <begin position="10"/>
        <end position="266"/>
    </location>
</feature>
<dbReference type="STRING" id="933084.A0A067QDQ8"/>
<dbReference type="PROSITE" id="PS00092">
    <property type="entry name" value="N6_MTASE"/>
    <property type="match status" value="1"/>
</dbReference>
<evidence type="ECO:0000313" key="4">
    <source>
        <dbReference type="EMBL" id="KDQ65079.1"/>
    </source>
</evidence>
<dbReference type="InterPro" id="IPR036291">
    <property type="entry name" value="NAD(P)-bd_dom_sf"/>
</dbReference>
<accession>A0A067QDQ8</accession>
<dbReference type="OrthoDB" id="2735536at2759"/>
<keyword evidence="5" id="KW-1185">Reference proteome</keyword>
<dbReference type="GO" id="GO:0008168">
    <property type="term" value="F:methyltransferase activity"/>
    <property type="evidence" value="ECO:0007669"/>
    <property type="project" value="InterPro"/>
</dbReference>
<evidence type="ECO:0000256" key="1">
    <source>
        <dbReference type="ARBA" id="ARBA00023002"/>
    </source>
</evidence>
<dbReference type="InterPro" id="IPR002052">
    <property type="entry name" value="DNA_methylase_N6_adenine_CS"/>
</dbReference>
<dbReference type="GO" id="GO:0032259">
    <property type="term" value="P:methylation"/>
    <property type="evidence" value="ECO:0007669"/>
    <property type="project" value="InterPro"/>
</dbReference>
<reference evidence="5" key="1">
    <citation type="journal article" date="2014" name="Proc. Natl. Acad. Sci. U.S.A.">
        <title>Extensive sampling of basidiomycete genomes demonstrates inadequacy of the white-rot/brown-rot paradigm for wood decay fungi.</title>
        <authorList>
            <person name="Riley R."/>
            <person name="Salamov A.A."/>
            <person name="Brown D.W."/>
            <person name="Nagy L.G."/>
            <person name="Floudas D."/>
            <person name="Held B.W."/>
            <person name="Levasseur A."/>
            <person name="Lombard V."/>
            <person name="Morin E."/>
            <person name="Otillar R."/>
            <person name="Lindquist E.A."/>
            <person name="Sun H."/>
            <person name="LaButti K.M."/>
            <person name="Schmutz J."/>
            <person name="Jabbour D."/>
            <person name="Luo H."/>
            <person name="Baker S.E."/>
            <person name="Pisabarro A.G."/>
            <person name="Walton J.D."/>
            <person name="Blanchette R.A."/>
            <person name="Henrissat B."/>
            <person name="Martin F."/>
            <person name="Cullen D."/>
            <person name="Hibbett D.S."/>
            <person name="Grigoriev I.V."/>
        </authorList>
    </citation>
    <scope>NUCLEOTIDE SEQUENCE [LARGE SCALE GENOMIC DNA]</scope>
    <source>
        <strain evidence="5">MUCL 33604</strain>
    </source>
</reference>
<name>A0A067QDQ8_9AGAM</name>
<gene>
    <name evidence="4" type="ORF">JAAARDRAFT_247410</name>
</gene>
<dbReference type="GO" id="GO:0016616">
    <property type="term" value="F:oxidoreductase activity, acting on the CH-OH group of donors, NAD or NADP as acceptor"/>
    <property type="evidence" value="ECO:0007669"/>
    <property type="project" value="TreeGrafter"/>
</dbReference>
<sequence length="349" mass="37977">MPAVPPGSKVLVTGANGYIAAWVVRVLLEKGYAVRGTVRSESKATHLRKIFSEYGDKHEVVVVEDITKEGAFDEAVKGVDAIEHTASPFHLNCDDPQEFIEPAVKGTVGVLQSALKYGSTVKRIVVTSSCAAVLTISDKSQTFTELNWNDQAIKEVEEKGRDALVMNKYRASKTLAEKSAWDFVEKNKGSIGWDLVVLNPPYVFGPVIHDVPTAPQLNTSALEFYNTIVKGSKDAKQLSSMGNSWIDVRDLALAHALAIQKEAAGGNRFIVSGGPFKWQDFVDAANSITPAIYTDLPKGNPGSGSAAPDTVHLINYDVSKARRVLGLDKYITQEECTRACLEDFKSRGF</sequence>
<dbReference type="SUPFAM" id="SSF51735">
    <property type="entry name" value="NAD(P)-binding Rossmann-fold domains"/>
    <property type="match status" value="1"/>
</dbReference>
<dbReference type="InterPro" id="IPR001509">
    <property type="entry name" value="Epimerase_deHydtase"/>
</dbReference>
<dbReference type="GO" id="GO:0003676">
    <property type="term" value="F:nucleic acid binding"/>
    <property type="evidence" value="ECO:0007669"/>
    <property type="project" value="InterPro"/>
</dbReference>
<dbReference type="FunCoup" id="A0A067QDQ8">
    <property type="interactions" value="57"/>
</dbReference>
<dbReference type="AlphaFoldDB" id="A0A067QDQ8"/>
<dbReference type="Pfam" id="PF01370">
    <property type="entry name" value="Epimerase"/>
    <property type="match status" value="1"/>
</dbReference>
<dbReference type="CDD" id="cd05227">
    <property type="entry name" value="AR_SDR_e"/>
    <property type="match status" value="1"/>
</dbReference>
<protein>
    <recommendedName>
        <fullName evidence="3">NAD-dependent epimerase/dehydratase domain-containing protein</fullName>
    </recommendedName>
</protein>
<comment type="similarity">
    <text evidence="2">Belongs to the NAD(P)-dependent epimerase/dehydratase family. Dihydroflavonol-4-reductase subfamily.</text>
</comment>
<evidence type="ECO:0000256" key="2">
    <source>
        <dbReference type="ARBA" id="ARBA00023445"/>
    </source>
</evidence>